<dbReference type="SUPFAM" id="SSF158472">
    <property type="entry name" value="HAMP domain-like"/>
    <property type="match status" value="1"/>
</dbReference>
<evidence type="ECO:0000313" key="6">
    <source>
        <dbReference type="Proteomes" id="UP001156905"/>
    </source>
</evidence>
<dbReference type="PANTHER" id="PTHR43081">
    <property type="entry name" value="ADENYLATE CYCLASE, TERMINAL-DIFFERENTIATION SPECIFIC-RELATED"/>
    <property type="match status" value="1"/>
</dbReference>
<keyword evidence="2" id="KW-1133">Transmembrane helix</keyword>
<keyword evidence="6" id="KW-1185">Reference proteome</keyword>
<dbReference type="EMBL" id="BSOW01000017">
    <property type="protein sequence ID" value="GLR88032.1"/>
    <property type="molecule type" value="Genomic_DNA"/>
</dbReference>
<comment type="caution">
    <text evidence="5">The sequence shown here is derived from an EMBL/GenBank/DDBJ whole genome shotgun (WGS) entry which is preliminary data.</text>
</comment>
<dbReference type="Gene3D" id="6.10.340.10">
    <property type="match status" value="1"/>
</dbReference>
<dbReference type="Gene3D" id="3.30.70.1230">
    <property type="entry name" value="Nucleotide cyclase"/>
    <property type="match status" value="1"/>
</dbReference>
<feature type="repeat" description="TPR" evidence="1">
    <location>
        <begin position="534"/>
        <end position="567"/>
    </location>
</feature>
<name>A0ABQ6B0X0_9BRAD</name>
<sequence>MTDIASTTGAPARRSNLLGGLLIFRQSIRRKIVGISVALIILMVITSALSMVMSKRVEHLLDELTVRYIPAYGHLARANIRSLERALALRRMVIAKMQVPADEERYAGRLRFFQEKGDEVEQEANAARKLINAIIDDVSTPSDNAALARIDNRIDSALTEGSRQLGEEQAKLLKQLDSKDLTETRATLARVDTLRDQLTQKIDAIRADMLSQVFASTSTVIRDQQQAIDVSAVVTGLAAVLGLGFAFLVSSGITRPVRRLLEGTQEIEAGRFDQLISVSTKDEIGQLSAAFNRMVEQLRRNERIRETFGRYIDPRVVEGLLDRPDAATEGQRRLMTVMFCDMKGFTSMSEGMTPQGLVKVMNCYLTMMSEPIRERHGVIDKYIGDAIMAYWGPPFIEEADQTRLACLAAIDMVDRVPKLRKQLPELLGVRVIPAECDVRIGIATGEVLTGSIGSDLMMSFTVMGDAVNLASRLEAVNKVYGCRILISEATAATVGTELELREIDRLAVVGQSKPQAVFEVMGSHGELTKQQELLRSRYKEGLAAYRIGRWEDARNAFNAALEVSPGDGPSLTLLNRLDHLQSNPPPADWNGSWHMEHK</sequence>
<dbReference type="PROSITE" id="PS50125">
    <property type="entry name" value="GUANYLATE_CYCLASE_2"/>
    <property type="match status" value="1"/>
</dbReference>
<evidence type="ECO:0000259" key="4">
    <source>
        <dbReference type="PROSITE" id="PS50885"/>
    </source>
</evidence>
<evidence type="ECO:0000313" key="5">
    <source>
        <dbReference type="EMBL" id="GLR88032.1"/>
    </source>
</evidence>
<dbReference type="PANTHER" id="PTHR43081:SF1">
    <property type="entry name" value="ADENYLATE CYCLASE, TERMINAL-DIFFERENTIATION SPECIFIC"/>
    <property type="match status" value="1"/>
</dbReference>
<dbReference type="SUPFAM" id="SSF48452">
    <property type="entry name" value="TPR-like"/>
    <property type="match status" value="1"/>
</dbReference>
<dbReference type="SMART" id="SM00044">
    <property type="entry name" value="CYCc"/>
    <property type="match status" value="1"/>
</dbReference>
<keyword evidence="1" id="KW-0802">TPR repeat</keyword>
<reference evidence="6" key="1">
    <citation type="journal article" date="2019" name="Int. J. Syst. Evol. Microbiol.">
        <title>The Global Catalogue of Microorganisms (GCM) 10K type strain sequencing project: providing services to taxonomists for standard genome sequencing and annotation.</title>
        <authorList>
            <consortium name="The Broad Institute Genomics Platform"/>
            <consortium name="The Broad Institute Genome Sequencing Center for Infectious Disease"/>
            <person name="Wu L."/>
            <person name="Ma J."/>
        </authorList>
    </citation>
    <scope>NUCLEOTIDE SEQUENCE [LARGE SCALE GENOMIC DNA]</scope>
    <source>
        <strain evidence="6">NBRC 102520</strain>
    </source>
</reference>
<protein>
    <submittedName>
        <fullName evidence="5">Adenylate cyclase</fullName>
    </submittedName>
</protein>
<dbReference type="Pfam" id="PF00211">
    <property type="entry name" value="Guanylate_cyc"/>
    <property type="match status" value="1"/>
</dbReference>
<dbReference type="Pfam" id="PF00672">
    <property type="entry name" value="HAMP"/>
    <property type="match status" value="1"/>
</dbReference>
<dbReference type="SMART" id="SM00304">
    <property type="entry name" value="HAMP"/>
    <property type="match status" value="1"/>
</dbReference>
<evidence type="ECO:0000256" key="1">
    <source>
        <dbReference type="PROSITE-ProRule" id="PRU00339"/>
    </source>
</evidence>
<accession>A0ABQ6B0X0</accession>
<dbReference type="SUPFAM" id="SSF55073">
    <property type="entry name" value="Nucleotide cyclase"/>
    <property type="match status" value="1"/>
</dbReference>
<keyword evidence="2" id="KW-0812">Transmembrane</keyword>
<dbReference type="InterPro" id="IPR050697">
    <property type="entry name" value="Adenylyl/Guanylyl_Cyclase_3/4"/>
</dbReference>
<dbReference type="PROSITE" id="PS50005">
    <property type="entry name" value="TPR"/>
    <property type="match status" value="1"/>
</dbReference>
<evidence type="ECO:0000256" key="2">
    <source>
        <dbReference type="SAM" id="Phobius"/>
    </source>
</evidence>
<feature type="transmembrane region" description="Helical" evidence="2">
    <location>
        <begin position="32"/>
        <end position="53"/>
    </location>
</feature>
<proteinExistence type="predicted"/>
<dbReference type="PROSITE" id="PS50885">
    <property type="entry name" value="HAMP"/>
    <property type="match status" value="1"/>
</dbReference>
<dbReference type="InterPro" id="IPR011990">
    <property type="entry name" value="TPR-like_helical_dom_sf"/>
</dbReference>
<feature type="domain" description="Guanylate cyclase" evidence="3">
    <location>
        <begin position="336"/>
        <end position="474"/>
    </location>
</feature>
<organism evidence="5 6">
    <name type="scientific">Bradyrhizobium iriomotense</name>
    <dbReference type="NCBI Taxonomy" id="441950"/>
    <lineage>
        <taxon>Bacteria</taxon>
        <taxon>Pseudomonadati</taxon>
        <taxon>Pseudomonadota</taxon>
        <taxon>Alphaproteobacteria</taxon>
        <taxon>Hyphomicrobiales</taxon>
        <taxon>Nitrobacteraceae</taxon>
        <taxon>Bradyrhizobium</taxon>
    </lineage>
</organism>
<dbReference type="InterPro" id="IPR019734">
    <property type="entry name" value="TPR_rpt"/>
</dbReference>
<dbReference type="CDD" id="cd06225">
    <property type="entry name" value="HAMP"/>
    <property type="match status" value="1"/>
</dbReference>
<dbReference type="InterPro" id="IPR003660">
    <property type="entry name" value="HAMP_dom"/>
</dbReference>
<gene>
    <name evidence="5" type="ORF">GCM10007857_47440</name>
</gene>
<dbReference type="CDD" id="cd07302">
    <property type="entry name" value="CHD"/>
    <property type="match status" value="1"/>
</dbReference>
<evidence type="ECO:0000259" key="3">
    <source>
        <dbReference type="PROSITE" id="PS50125"/>
    </source>
</evidence>
<dbReference type="Proteomes" id="UP001156905">
    <property type="component" value="Unassembled WGS sequence"/>
</dbReference>
<dbReference type="InterPro" id="IPR001054">
    <property type="entry name" value="A/G_cyclase"/>
</dbReference>
<feature type="domain" description="HAMP" evidence="4">
    <location>
        <begin position="251"/>
        <end position="303"/>
    </location>
</feature>
<keyword evidence="2" id="KW-0472">Membrane</keyword>
<dbReference type="InterPro" id="IPR029787">
    <property type="entry name" value="Nucleotide_cyclase"/>
</dbReference>